<keyword evidence="3" id="KW-1185">Reference proteome</keyword>
<dbReference type="InterPro" id="IPR036165">
    <property type="entry name" value="YefM-like_sf"/>
</dbReference>
<gene>
    <name evidence="2" type="ORF">CLTEP_26880</name>
</gene>
<evidence type="ECO:0000256" key="1">
    <source>
        <dbReference type="ARBA" id="ARBA00009981"/>
    </source>
</evidence>
<dbReference type="SUPFAM" id="SSF143120">
    <property type="entry name" value="YefM-like"/>
    <property type="match status" value="1"/>
</dbReference>
<dbReference type="STRING" id="1121338.CLTEP_26880"/>
<dbReference type="Proteomes" id="UP000075531">
    <property type="component" value="Unassembled WGS sequence"/>
</dbReference>
<name>A0A151ARM1_9CLOT</name>
<accession>A0A151ARM1</accession>
<evidence type="ECO:0000313" key="2">
    <source>
        <dbReference type="EMBL" id="KYH30047.1"/>
    </source>
</evidence>
<protein>
    <recommendedName>
        <fullName evidence="4">Phd_YefM</fullName>
    </recommendedName>
</protein>
<organism evidence="2 3">
    <name type="scientific">Clostridium tepidiprofundi DSM 19306</name>
    <dbReference type="NCBI Taxonomy" id="1121338"/>
    <lineage>
        <taxon>Bacteria</taxon>
        <taxon>Bacillati</taxon>
        <taxon>Bacillota</taxon>
        <taxon>Clostridia</taxon>
        <taxon>Eubacteriales</taxon>
        <taxon>Clostridiaceae</taxon>
        <taxon>Clostridium</taxon>
    </lineage>
</organism>
<dbReference type="AlphaFoldDB" id="A0A151ARM1"/>
<evidence type="ECO:0008006" key="4">
    <source>
        <dbReference type="Google" id="ProtNLM"/>
    </source>
</evidence>
<proteinExistence type="inferred from homology"/>
<comment type="caution">
    <text evidence="2">The sequence shown here is derived from an EMBL/GenBank/DDBJ whole genome shotgun (WGS) entry which is preliminary data.</text>
</comment>
<dbReference type="EMBL" id="LTBA01000082">
    <property type="protein sequence ID" value="KYH30047.1"/>
    <property type="molecule type" value="Genomic_DNA"/>
</dbReference>
<evidence type="ECO:0000313" key="3">
    <source>
        <dbReference type="Proteomes" id="UP000075531"/>
    </source>
</evidence>
<reference evidence="2 3" key="1">
    <citation type="submission" date="2016-02" db="EMBL/GenBank/DDBJ databases">
        <title>Genome sequence of Clostridium tepidiprofundi DSM 19306.</title>
        <authorList>
            <person name="Poehlein A."/>
            <person name="Daniel R."/>
        </authorList>
    </citation>
    <scope>NUCLEOTIDE SEQUENCE [LARGE SCALE GENOMIC DNA]</scope>
    <source>
        <strain evidence="2 3">DSM 19306</strain>
    </source>
</reference>
<comment type="similarity">
    <text evidence="1">Belongs to the phD/YefM antitoxin family.</text>
</comment>
<dbReference type="PATRIC" id="fig|1121338.3.peg.2808"/>
<sequence length="101" mass="11645">MKVGVAMVKPIITKDQMVKSSEAAKRFGSIRKKAKKEPLYITDNGNIDSVLIGYDYFEKMYIRLMELEEKEEVKILSSRIEYLENNPSSAVPWRNIRSTGK</sequence>